<accession>F2JUW4</accession>
<dbReference type="InterPro" id="IPR000595">
    <property type="entry name" value="cNMP-bd_dom"/>
</dbReference>
<dbReference type="InterPro" id="IPR050397">
    <property type="entry name" value="Env_Response_Regulators"/>
</dbReference>
<keyword evidence="3" id="KW-1185">Reference proteome</keyword>
<dbReference type="InterPro" id="IPR018490">
    <property type="entry name" value="cNMP-bd_dom_sf"/>
</dbReference>
<dbReference type="OrthoDB" id="9790057at2"/>
<dbReference type="InterPro" id="IPR013830">
    <property type="entry name" value="SGNH_hydro"/>
</dbReference>
<dbReference type="SUPFAM" id="SSF52266">
    <property type="entry name" value="SGNH hydrolase"/>
    <property type="match status" value="1"/>
</dbReference>
<dbReference type="eggNOG" id="COG2755">
    <property type="taxonomic scope" value="Bacteria"/>
</dbReference>
<gene>
    <name evidence="2" type="ordered locus">Marme_2380</name>
</gene>
<dbReference type="SUPFAM" id="SSF69593">
    <property type="entry name" value="Glycerol-3-phosphate (1)-acyltransferase"/>
    <property type="match status" value="1"/>
</dbReference>
<name>F2JUW4_MARM1</name>
<dbReference type="InterPro" id="IPR014710">
    <property type="entry name" value="RmlC-like_jellyroll"/>
</dbReference>
<dbReference type="Pfam" id="PF13472">
    <property type="entry name" value="Lipase_GDSL_2"/>
    <property type="match status" value="1"/>
</dbReference>
<dbReference type="GO" id="GO:0003700">
    <property type="term" value="F:DNA-binding transcription factor activity"/>
    <property type="evidence" value="ECO:0007669"/>
    <property type="project" value="TreeGrafter"/>
</dbReference>
<dbReference type="Gene3D" id="3.40.50.1110">
    <property type="entry name" value="SGNH hydrolase"/>
    <property type="match status" value="1"/>
</dbReference>
<dbReference type="eggNOG" id="COG2905">
    <property type="taxonomic scope" value="Bacteria"/>
</dbReference>
<dbReference type="SUPFAM" id="SSF51206">
    <property type="entry name" value="cAMP-binding domain-like"/>
    <property type="match status" value="2"/>
</dbReference>
<dbReference type="KEGG" id="mme:Marme_2380"/>
<protein>
    <submittedName>
        <fullName evidence="2">Cyclic nucleotide-binding protein</fullName>
    </submittedName>
</protein>
<dbReference type="GO" id="GO:0016788">
    <property type="term" value="F:hydrolase activity, acting on ester bonds"/>
    <property type="evidence" value="ECO:0007669"/>
    <property type="project" value="UniProtKB-ARBA"/>
</dbReference>
<evidence type="ECO:0000259" key="1">
    <source>
        <dbReference type="PROSITE" id="PS50042"/>
    </source>
</evidence>
<dbReference type="EMBL" id="CP002583">
    <property type="protein sequence ID" value="ADZ91618.1"/>
    <property type="molecule type" value="Genomic_DNA"/>
</dbReference>
<feature type="domain" description="Cyclic nucleotide-binding" evidence="1">
    <location>
        <begin position="183"/>
        <end position="289"/>
    </location>
</feature>
<reference evidence="2 3" key="1">
    <citation type="journal article" date="2012" name="Stand. Genomic Sci.">
        <title>Complete genome sequence of the melanogenic marine bacterium Marinomonas mediterranea type strain (MMB-1(T)).</title>
        <authorList>
            <person name="Lucas-Elio P."/>
            <person name="Goodwin L."/>
            <person name="Woyke T."/>
            <person name="Pitluck S."/>
            <person name="Nolan M."/>
            <person name="Kyrpides N.C."/>
            <person name="Detter J.C."/>
            <person name="Copeland A."/>
            <person name="Teshima H."/>
            <person name="Bruce D."/>
            <person name="Detter C."/>
            <person name="Tapia R."/>
            <person name="Han S."/>
            <person name="Land M.L."/>
            <person name="Ivanova N."/>
            <person name="Mikhailova N."/>
            <person name="Johnston A.W."/>
            <person name="Sanchez-Amat A."/>
        </authorList>
    </citation>
    <scope>NUCLEOTIDE SEQUENCE [LARGE SCALE GENOMIC DNA]</scope>
    <source>
        <strain evidence="3">ATCC 700492 / JCM 21426 / NBRC 103028 / MMB-1</strain>
    </source>
</reference>
<dbReference type="SMART" id="SM00100">
    <property type="entry name" value="cNMP"/>
    <property type="match status" value="1"/>
</dbReference>
<proteinExistence type="predicted"/>
<dbReference type="InterPro" id="IPR036514">
    <property type="entry name" value="SGNH_hydro_sf"/>
</dbReference>
<dbReference type="RefSeq" id="WP_013661522.1">
    <property type="nucleotide sequence ID" value="NC_015276.1"/>
</dbReference>
<dbReference type="PROSITE" id="PS50042">
    <property type="entry name" value="CNMP_BINDING_3"/>
    <property type="match status" value="1"/>
</dbReference>
<dbReference type="Gene3D" id="2.60.120.10">
    <property type="entry name" value="Jelly Rolls"/>
    <property type="match status" value="2"/>
</dbReference>
<dbReference type="PANTHER" id="PTHR24567">
    <property type="entry name" value="CRP FAMILY TRANSCRIPTIONAL REGULATORY PROTEIN"/>
    <property type="match status" value="1"/>
</dbReference>
<dbReference type="CDD" id="cd00038">
    <property type="entry name" value="CAP_ED"/>
    <property type="match status" value="1"/>
</dbReference>
<evidence type="ECO:0000313" key="3">
    <source>
        <dbReference type="Proteomes" id="UP000001062"/>
    </source>
</evidence>
<dbReference type="GO" id="GO:0005829">
    <property type="term" value="C:cytosol"/>
    <property type="evidence" value="ECO:0007669"/>
    <property type="project" value="TreeGrafter"/>
</dbReference>
<dbReference type="STRING" id="717774.Marme_2380"/>
<dbReference type="AlphaFoldDB" id="F2JUW4"/>
<sequence length="875" mass="97596">MPAETPLYDLFRSKAIDQNISFDASNATIEKFEALASRTTFTSQTVLAEQNGIAKHLSFLLDGKATFTKHRTSEAITIATTQVAFSPLGISGLNSPGRYMSQIEVEEKSEVITLQLKELRELFISDPAFATAFLSLVLACATSLLWQTRGLKTSPTPLEGDVSKGVSHSTDYDIVRRVGESAFFAPFTKESLEALIPFSELRLYSKGETINKEGEPSNNVNILFSGRLLASFTDNRSESQTQKSRAVARPGVALSWSNGRSRLPAPYTLIASRDTTMLCLSEDNMRRLVDEAPSLACTLLLQQIWQIGRYQQTAAGLANGEIDDVASHMEALLEDNKARIPVTSSLYSTPHSLRNRFTVGNALNAIYDAVIHGNDAERSIAGLMIDLLHGVERQHRFFKSLTAVYNRVAGAPASMTSQRVRELSNSDFARAFDQVAYVIKGMENLPETATNIFFYNHLAAIEDNDLANGHAFSIDSQFISSKILLPKYGDSGQRIVRSSRNTEFWRNGYYARLDNIFVDNADSDWIDETPEEKQQRKERLFLEAQRVFDKGRPLAIAPEGTSETEDNLTTTSPGPLKSGAFLLAAKLKPEPYLVPIALANFDYPVSHTTYAAVIKPPFKISDYVKNVDDKDEMNTFLAEYRKTFRGYVEEARELADLVQSNSGTLPDGLVTNAGLVSPIEEEFETDVRDLESRLWEKQQRSKIALFGSSTFRLWEDAEYDIGLPDIINLGFGGASLIACRTYFKRLVTVHNPDTLIIYVGDNDIGSSASGDQVAHEFRLFMSEVNEQLPHTKCYFISIKPSPFRKHLLPAIQRANELIYQTIEQDDQWRYIDFHSPMLNQDGTPSGAFYDDDPLHVNLAGYGLLGKLIRDALRKG</sequence>
<evidence type="ECO:0000313" key="2">
    <source>
        <dbReference type="EMBL" id="ADZ91618.1"/>
    </source>
</evidence>
<dbReference type="PANTHER" id="PTHR24567:SF74">
    <property type="entry name" value="HTH-TYPE TRANSCRIPTIONAL REGULATOR ARCR"/>
    <property type="match status" value="1"/>
</dbReference>
<dbReference type="PATRIC" id="fig|717774.3.peg.2459"/>
<dbReference type="HOGENOM" id="CLU_329231_0_0_6"/>
<organism evidence="2 3">
    <name type="scientific">Marinomonas mediterranea (strain ATCC 700492 / JCM 21426 / NBRC 103028 / MMB-1)</name>
    <dbReference type="NCBI Taxonomy" id="717774"/>
    <lineage>
        <taxon>Bacteria</taxon>
        <taxon>Pseudomonadati</taxon>
        <taxon>Pseudomonadota</taxon>
        <taxon>Gammaproteobacteria</taxon>
        <taxon>Oceanospirillales</taxon>
        <taxon>Oceanospirillaceae</taxon>
        <taxon>Marinomonas</taxon>
    </lineage>
</organism>
<dbReference type="Proteomes" id="UP000001062">
    <property type="component" value="Chromosome"/>
</dbReference>